<dbReference type="EMBL" id="UZAH01026333">
    <property type="protein sequence ID" value="VDO79000.1"/>
    <property type="molecule type" value="Genomic_DNA"/>
</dbReference>
<protein>
    <submittedName>
        <fullName evidence="3">DUF4200 domain-containing protein</fullName>
    </submittedName>
</protein>
<accession>A0A183FNH9</accession>
<name>A0A183FNH9_HELPZ</name>
<reference evidence="1 2" key="1">
    <citation type="submission" date="2018-11" db="EMBL/GenBank/DDBJ databases">
        <authorList>
            <consortium name="Pathogen Informatics"/>
        </authorList>
    </citation>
    <scope>NUCLEOTIDE SEQUENCE [LARGE SCALE GENOMIC DNA]</scope>
</reference>
<evidence type="ECO:0000313" key="1">
    <source>
        <dbReference type="EMBL" id="VDO79000.1"/>
    </source>
</evidence>
<sequence length="293" mass="34294">MTMEHLEERLRHELQAKLTFVERTSARPTEEQVQRELEHYGNECHDTMKKVDMAQDHFIKTMTNKEDTLKERAGGYRLYLDITLLIAGHEKLKAKIITKDNILHEGAEEVRRLDYRNNVNERIESLLVRSAEALLEEEKAAKEEAAQYTRWSNLQHDKTIVEIYKTIVDLRGICVTLWREVKELRKTGNNQDCQTKKLMERLDDNANKHETAEDPLPDNADALETLSLEVFELRKEKDPHDRDLRTTTTDTKMTIDENHKKVMAAIEALKERVTRIEEDGRRADVLNQAHRQA</sequence>
<proteinExistence type="predicted"/>
<evidence type="ECO:0000313" key="3">
    <source>
        <dbReference type="WBParaSite" id="HPBE_0000905701-mRNA-1"/>
    </source>
</evidence>
<reference evidence="3" key="2">
    <citation type="submission" date="2019-09" db="UniProtKB">
        <authorList>
            <consortium name="WormBaseParasite"/>
        </authorList>
    </citation>
    <scope>IDENTIFICATION</scope>
</reference>
<gene>
    <name evidence="1" type="ORF">HPBE_LOCUS9058</name>
</gene>
<dbReference type="AlphaFoldDB" id="A0A183FNH9"/>
<organism evidence="2 3">
    <name type="scientific">Heligmosomoides polygyrus</name>
    <name type="common">Parasitic roundworm</name>
    <dbReference type="NCBI Taxonomy" id="6339"/>
    <lineage>
        <taxon>Eukaryota</taxon>
        <taxon>Metazoa</taxon>
        <taxon>Ecdysozoa</taxon>
        <taxon>Nematoda</taxon>
        <taxon>Chromadorea</taxon>
        <taxon>Rhabditida</taxon>
        <taxon>Rhabditina</taxon>
        <taxon>Rhabditomorpha</taxon>
        <taxon>Strongyloidea</taxon>
        <taxon>Heligmosomidae</taxon>
        <taxon>Heligmosomoides</taxon>
    </lineage>
</organism>
<accession>A0A3P7XVH0</accession>
<dbReference type="Proteomes" id="UP000050761">
    <property type="component" value="Unassembled WGS sequence"/>
</dbReference>
<dbReference type="WBParaSite" id="HPBE_0000905701-mRNA-1">
    <property type="protein sequence ID" value="HPBE_0000905701-mRNA-1"/>
    <property type="gene ID" value="HPBE_0000905701"/>
</dbReference>
<keyword evidence="2" id="KW-1185">Reference proteome</keyword>
<evidence type="ECO:0000313" key="2">
    <source>
        <dbReference type="Proteomes" id="UP000050761"/>
    </source>
</evidence>